<sequence>MTYVDEIILYYESGGSRCLETGTDGVIGEILLTPQYCAINSSSATNKPQLKAQHYWKPQRRLQAFYRPHSPIQVVFSPGLPCIPDSLQRGNHIISVHRLSVNFKQIAG</sequence>
<dbReference type="AlphaFoldDB" id="A0A074ZDV1"/>
<evidence type="ECO:0000313" key="2">
    <source>
        <dbReference type="Proteomes" id="UP000054324"/>
    </source>
</evidence>
<gene>
    <name evidence="1" type="ORF">T265_08400</name>
</gene>
<protein>
    <submittedName>
        <fullName evidence="1">Uncharacterized protein</fullName>
    </submittedName>
</protein>
<evidence type="ECO:0000313" key="1">
    <source>
        <dbReference type="EMBL" id="KER23812.1"/>
    </source>
</evidence>
<dbReference type="CTD" id="20322579"/>
<dbReference type="GeneID" id="20322579"/>
<organism evidence="1 2">
    <name type="scientific">Opisthorchis viverrini</name>
    <name type="common">Southeast Asian liver fluke</name>
    <dbReference type="NCBI Taxonomy" id="6198"/>
    <lineage>
        <taxon>Eukaryota</taxon>
        <taxon>Metazoa</taxon>
        <taxon>Spiralia</taxon>
        <taxon>Lophotrochozoa</taxon>
        <taxon>Platyhelminthes</taxon>
        <taxon>Trematoda</taxon>
        <taxon>Digenea</taxon>
        <taxon>Opisthorchiida</taxon>
        <taxon>Opisthorchiata</taxon>
        <taxon>Opisthorchiidae</taxon>
        <taxon>Opisthorchis</taxon>
    </lineage>
</organism>
<keyword evidence="2" id="KW-1185">Reference proteome</keyword>
<accession>A0A074ZDV1</accession>
<dbReference type="Proteomes" id="UP000054324">
    <property type="component" value="Unassembled WGS sequence"/>
</dbReference>
<name>A0A074ZDV1_OPIVI</name>
<proteinExistence type="predicted"/>
<dbReference type="EMBL" id="KL596834">
    <property type="protein sequence ID" value="KER23812.1"/>
    <property type="molecule type" value="Genomic_DNA"/>
</dbReference>
<dbReference type="KEGG" id="ovi:T265_08400"/>
<dbReference type="RefSeq" id="XP_009172458.1">
    <property type="nucleotide sequence ID" value="XM_009174194.1"/>
</dbReference>
<reference evidence="1 2" key="1">
    <citation type="submission" date="2013-11" db="EMBL/GenBank/DDBJ databases">
        <title>Opisthorchis viverrini - life in the bile duct.</title>
        <authorList>
            <person name="Young N.D."/>
            <person name="Nagarajan N."/>
            <person name="Lin S.J."/>
            <person name="Korhonen P.K."/>
            <person name="Jex A.R."/>
            <person name="Hall R.S."/>
            <person name="Safavi-Hemami H."/>
            <person name="Kaewkong W."/>
            <person name="Bertrand D."/>
            <person name="Gao S."/>
            <person name="Seet Q."/>
            <person name="Wongkham S."/>
            <person name="Teh B.T."/>
            <person name="Wongkham C."/>
            <person name="Intapan P.M."/>
            <person name="Maleewong W."/>
            <person name="Yang X."/>
            <person name="Hu M."/>
            <person name="Wang Z."/>
            <person name="Hofmann A."/>
            <person name="Sternberg P.W."/>
            <person name="Tan P."/>
            <person name="Wang J."/>
            <person name="Gasser R.B."/>
        </authorList>
    </citation>
    <scope>NUCLEOTIDE SEQUENCE [LARGE SCALE GENOMIC DNA]</scope>
</reference>